<evidence type="ECO:0000313" key="1">
    <source>
        <dbReference type="EMBL" id="MPD04449.1"/>
    </source>
</evidence>
<protein>
    <submittedName>
        <fullName evidence="1">Uncharacterized protein</fullName>
    </submittedName>
</protein>
<dbReference type="EMBL" id="VSRR010141124">
    <property type="protein sequence ID" value="MPD04449.1"/>
    <property type="molecule type" value="Genomic_DNA"/>
</dbReference>
<comment type="caution">
    <text evidence="1">The sequence shown here is derived from an EMBL/GenBank/DDBJ whole genome shotgun (WGS) entry which is preliminary data.</text>
</comment>
<accession>A0A5B7KH68</accession>
<gene>
    <name evidence="1" type="ORF">E2C01_100140</name>
</gene>
<dbReference type="Proteomes" id="UP000324222">
    <property type="component" value="Unassembled WGS sequence"/>
</dbReference>
<sequence>MSVRKGDLIGEVARKRIT</sequence>
<reference evidence="1 2" key="1">
    <citation type="submission" date="2019-05" db="EMBL/GenBank/DDBJ databases">
        <title>Another draft genome of Portunus trituberculatus and its Hox gene families provides insights of decapod evolution.</title>
        <authorList>
            <person name="Jeong J.-H."/>
            <person name="Song I."/>
            <person name="Kim S."/>
            <person name="Choi T."/>
            <person name="Kim D."/>
            <person name="Ryu S."/>
            <person name="Kim W."/>
        </authorList>
    </citation>
    <scope>NUCLEOTIDE SEQUENCE [LARGE SCALE GENOMIC DNA]</scope>
    <source>
        <tissue evidence="1">Muscle</tissue>
    </source>
</reference>
<organism evidence="1 2">
    <name type="scientific">Portunus trituberculatus</name>
    <name type="common">Swimming crab</name>
    <name type="synonym">Neptunus trituberculatus</name>
    <dbReference type="NCBI Taxonomy" id="210409"/>
    <lineage>
        <taxon>Eukaryota</taxon>
        <taxon>Metazoa</taxon>
        <taxon>Ecdysozoa</taxon>
        <taxon>Arthropoda</taxon>
        <taxon>Crustacea</taxon>
        <taxon>Multicrustacea</taxon>
        <taxon>Malacostraca</taxon>
        <taxon>Eumalacostraca</taxon>
        <taxon>Eucarida</taxon>
        <taxon>Decapoda</taxon>
        <taxon>Pleocyemata</taxon>
        <taxon>Brachyura</taxon>
        <taxon>Eubrachyura</taxon>
        <taxon>Portunoidea</taxon>
        <taxon>Portunidae</taxon>
        <taxon>Portuninae</taxon>
        <taxon>Portunus</taxon>
    </lineage>
</organism>
<proteinExistence type="predicted"/>
<name>A0A5B7KH68_PORTR</name>
<evidence type="ECO:0000313" key="2">
    <source>
        <dbReference type="Proteomes" id="UP000324222"/>
    </source>
</evidence>
<dbReference type="AlphaFoldDB" id="A0A5B7KH68"/>
<keyword evidence="2" id="KW-1185">Reference proteome</keyword>